<evidence type="ECO:0008006" key="4">
    <source>
        <dbReference type="Google" id="ProtNLM"/>
    </source>
</evidence>
<feature type="region of interest" description="Disordered" evidence="1">
    <location>
        <begin position="94"/>
        <end position="133"/>
    </location>
</feature>
<dbReference type="EMBL" id="CP060828">
    <property type="protein sequence ID" value="QNP71441.1"/>
    <property type="molecule type" value="Genomic_DNA"/>
</dbReference>
<organism evidence="2 3">
    <name type="scientific">Streptomyces roseirectus</name>
    <dbReference type="NCBI Taxonomy" id="2768066"/>
    <lineage>
        <taxon>Bacteria</taxon>
        <taxon>Bacillati</taxon>
        <taxon>Actinomycetota</taxon>
        <taxon>Actinomycetes</taxon>
        <taxon>Kitasatosporales</taxon>
        <taxon>Streptomycetaceae</taxon>
        <taxon>Streptomyces</taxon>
    </lineage>
</organism>
<dbReference type="RefSeq" id="WP_187748410.1">
    <property type="nucleotide sequence ID" value="NZ_CP060828.1"/>
</dbReference>
<dbReference type="AlphaFoldDB" id="A0A7H0IF75"/>
<feature type="region of interest" description="Disordered" evidence="1">
    <location>
        <begin position="272"/>
        <end position="294"/>
    </location>
</feature>
<dbReference type="Proteomes" id="UP000516052">
    <property type="component" value="Chromosome"/>
</dbReference>
<evidence type="ECO:0000313" key="3">
    <source>
        <dbReference type="Proteomes" id="UP000516052"/>
    </source>
</evidence>
<proteinExistence type="predicted"/>
<name>A0A7H0IF75_9ACTN</name>
<accession>A0A7H0IF75</accession>
<evidence type="ECO:0000313" key="2">
    <source>
        <dbReference type="EMBL" id="QNP71441.1"/>
    </source>
</evidence>
<sequence length="320" mass="33221">MGTAPVPVPHLPPGSRLLVPVLAATGGSGRTTVAHLLARGLAAVADTVLLDLAPRLASSWPHHLAAGRTPGLAALPPDQPLTRTAVRAACAVPNAGAQNSGTRTGAQHTTTPHGNAPHSAGPHGTAPHTPGLHVLTDSRAWHAPPLLDLPELPAAWYQLAAIGGWQAVVADTPHPLAHDLLTARHTGERALTHDWYDLPHSVPVLCAPATADGIHALHRATTTLDAEALPLSRTVVALTSTTDGRLSSALRATLTTATTRVAAVVHIPHDPRIRAHGHATPNPRPRTRHASGRLTDTVLNTAHRVWGRPLPPAPQPAPLA</sequence>
<dbReference type="KEGG" id="sroi:IAG44_19710"/>
<dbReference type="InterPro" id="IPR027417">
    <property type="entry name" value="P-loop_NTPase"/>
</dbReference>
<keyword evidence="3" id="KW-1185">Reference proteome</keyword>
<evidence type="ECO:0000256" key="1">
    <source>
        <dbReference type="SAM" id="MobiDB-lite"/>
    </source>
</evidence>
<dbReference type="Gene3D" id="3.40.50.300">
    <property type="entry name" value="P-loop containing nucleotide triphosphate hydrolases"/>
    <property type="match status" value="1"/>
</dbReference>
<reference evidence="2 3" key="1">
    <citation type="submission" date="2020-08" db="EMBL/GenBank/DDBJ databases">
        <title>A novel species.</title>
        <authorList>
            <person name="Gao J."/>
        </authorList>
    </citation>
    <scope>NUCLEOTIDE SEQUENCE [LARGE SCALE GENOMIC DNA]</scope>
    <source>
        <strain evidence="2 3">CRXT-G-22</strain>
    </source>
</reference>
<gene>
    <name evidence="2" type="ORF">IAG44_19710</name>
</gene>
<feature type="compositionally biased region" description="Polar residues" evidence="1">
    <location>
        <begin position="96"/>
        <end position="113"/>
    </location>
</feature>
<protein>
    <recommendedName>
        <fullName evidence="4">CobQ/CobB/MinD/ParA nucleotide binding domain-containing protein</fullName>
    </recommendedName>
</protein>